<dbReference type="PROSITE" id="PS52016">
    <property type="entry name" value="TONB_DEPENDENT_REC_3"/>
    <property type="match status" value="1"/>
</dbReference>
<keyword evidence="13" id="KW-0675">Receptor</keyword>
<dbReference type="SUPFAM" id="SSF56935">
    <property type="entry name" value="Porins"/>
    <property type="match status" value="1"/>
</dbReference>
<evidence type="ECO:0000256" key="10">
    <source>
        <dbReference type="SAM" id="SignalP"/>
    </source>
</evidence>
<dbReference type="Pfam" id="PF00593">
    <property type="entry name" value="TonB_dep_Rec_b-barrel"/>
    <property type="match status" value="1"/>
</dbReference>
<gene>
    <name evidence="13" type="ORF">H4075_01890</name>
</gene>
<name>A0A7G5XHL4_9BACT</name>
<keyword evidence="10" id="KW-0732">Signal</keyword>
<proteinExistence type="inferred from homology"/>
<dbReference type="Gene3D" id="2.60.40.1120">
    <property type="entry name" value="Carboxypeptidase-like, regulatory domain"/>
    <property type="match status" value="1"/>
</dbReference>
<comment type="subcellular location">
    <subcellularLocation>
        <location evidence="1 8">Cell outer membrane</location>
        <topology evidence="1 8">Multi-pass membrane protein</topology>
    </subcellularLocation>
</comment>
<keyword evidence="7 8" id="KW-0998">Cell outer membrane</keyword>
<keyword evidence="6 8" id="KW-0472">Membrane</keyword>
<sequence length="926" mass="101466">MIKLKHFLTAALLLLFVPVFAQKQTVRGKVTDKSGNPLEDVSVLIKSTRTGTSTDKDGNFSIEAAATDVLVFSIVGYKTIEEKVGSNTTMNISLETGSTDLGEVVLVGTRRLGRAKTETPVPVDVVNIGQAALPTARMDVTSILNYAAPSFNYNKQSGSDGADHIDLATLRGLGPDQTLVLINGKRRHQTAFIAVFGTRGRGNSGTDLSAIPVGAIDRVEVLRDGASAQYGSDAIAGVINIVLKETVNKFNANIGYSGYYDKKYNPHFKKEQNLYVHDGAVDGNAFTVNANYGFKVGERGFINLTGNFLSQGKTYRQALETNENSPDFMYTNIYRRGHGDGSLTAGGAFLNAEIPIKGKTSFYAFGGYNGKKSDAYAFTRNWSARPERFPTDNNWNLIYVPSIMKVTADDTTFSPHIQTNVNDFSMAAGVKGTSTGGLNWDISNTIGRNNFHFYGDKTFNASLGPNQTHFDDGGFSFLQNTLNVNFSKELNAKTNLAFGAEYRYERYNLYAGEEASYKNFDPNKYDAGYDVYVAGGAQGFPGYQPADEVTAKRSVLGAYGDMEFDITKNFLVTIAARFENYSDFGFTHNYKVATRLKLAPTFNVRGSFSTGFRAPSLQQINFSSTFTTVQGGNIAEVKIAPNYSELAKLAGIPDLTQEKSTNVSLGFTWKPVSDFSITIDGYLVKVKDRVVLSGQFDAFDSNLDPTLAARLQALNVSYAQFFANAVNTTNKGIDVVMEYNKRWGSQNFRALFTGNFQEMTIDKINVPAKLSGSAFLRSTFLNDRERKFILASAPKTKFGFNFEYGYKNLTVGTRLTYFGKVDLYGYGEDGLGINPQVPTDADPNKYVPDLYNYSGKLVTDLYLGYKINSKISLFGGIDNLLNVHPDLGVAPGAKGWAFNNETGGPWDAVQMGGNGMRFFLRLGLQL</sequence>
<accession>A0A7G5XHL4</accession>
<dbReference type="InterPro" id="IPR012910">
    <property type="entry name" value="Plug_dom"/>
</dbReference>
<dbReference type="Proteomes" id="UP000515344">
    <property type="component" value="Chromosome"/>
</dbReference>
<dbReference type="Gene3D" id="2.170.130.10">
    <property type="entry name" value="TonB-dependent receptor, plug domain"/>
    <property type="match status" value="1"/>
</dbReference>
<dbReference type="PANTHER" id="PTHR47234:SF3">
    <property type="entry name" value="SECRETIN_TONB SHORT N-TERMINAL DOMAIN-CONTAINING PROTEIN"/>
    <property type="match status" value="1"/>
</dbReference>
<keyword evidence="14" id="KW-1185">Reference proteome</keyword>
<evidence type="ECO:0000256" key="3">
    <source>
        <dbReference type="ARBA" id="ARBA00022452"/>
    </source>
</evidence>
<feature type="chain" id="PRO_5028900018" evidence="10">
    <location>
        <begin position="22"/>
        <end position="926"/>
    </location>
</feature>
<evidence type="ECO:0000256" key="5">
    <source>
        <dbReference type="ARBA" id="ARBA00023077"/>
    </source>
</evidence>
<evidence type="ECO:0000313" key="14">
    <source>
        <dbReference type="Proteomes" id="UP000515344"/>
    </source>
</evidence>
<feature type="signal peptide" evidence="10">
    <location>
        <begin position="1"/>
        <end position="21"/>
    </location>
</feature>
<dbReference type="InterPro" id="IPR039426">
    <property type="entry name" value="TonB-dep_rcpt-like"/>
</dbReference>
<dbReference type="InterPro" id="IPR008969">
    <property type="entry name" value="CarboxyPept-like_regulatory"/>
</dbReference>
<dbReference type="EMBL" id="CP060007">
    <property type="protein sequence ID" value="QNA44967.1"/>
    <property type="molecule type" value="Genomic_DNA"/>
</dbReference>
<evidence type="ECO:0000256" key="4">
    <source>
        <dbReference type="ARBA" id="ARBA00022692"/>
    </source>
</evidence>
<keyword evidence="4 8" id="KW-0812">Transmembrane</keyword>
<evidence type="ECO:0000256" key="7">
    <source>
        <dbReference type="ARBA" id="ARBA00023237"/>
    </source>
</evidence>
<comment type="similarity">
    <text evidence="8 9">Belongs to the TonB-dependent receptor family.</text>
</comment>
<organism evidence="13 14">
    <name type="scientific">Lacibacter sediminis</name>
    <dbReference type="NCBI Taxonomy" id="2760713"/>
    <lineage>
        <taxon>Bacteria</taxon>
        <taxon>Pseudomonadati</taxon>
        <taxon>Bacteroidota</taxon>
        <taxon>Chitinophagia</taxon>
        <taxon>Chitinophagales</taxon>
        <taxon>Chitinophagaceae</taxon>
        <taxon>Lacibacter</taxon>
    </lineage>
</organism>
<dbReference type="Pfam" id="PF07715">
    <property type="entry name" value="Plug"/>
    <property type="match status" value="1"/>
</dbReference>
<evidence type="ECO:0000256" key="2">
    <source>
        <dbReference type="ARBA" id="ARBA00022448"/>
    </source>
</evidence>
<protein>
    <submittedName>
        <fullName evidence="13">TonB-dependent receptor</fullName>
    </submittedName>
</protein>
<evidence type="ECO:0000259" key="12">
    <source>
        <dbReference type="Pfam" id="PF07715"/>
    </source>
</evidence>
<dbReference type="SUPFAM" id="SSF49464">
    <property type="entry name" value="Carboxypeptidase regulatory domain-like"/>
    <property type="match status" value="1"/>
</dbReference>
<keyword evidence="2 8" id="KW-0813">Transport</keyword>
<feature type="domain" description="TonB-dependent receptor-like beta-barrel" evidence="11">
    <location>
        <begin position="377"/>
        <end position="880"/>
    </location>
</feature>
<dbReference type="PANTHER" id="PTHR47234">
    <property type="match status" value="1"/>
</dbReference>
<dbReference type="AlphaFoldDB" id="A0A7G5XHL4"/>
<keyword evidence="3 8" id="KW-1134">Transmembrane beta strand</keyword>
<dbReference type="InterPro" id="IPR037066">
    <property type="entry name" value="Plug_dom_sf"/>
</dbReference>
<keyword evidence="5 9" id="KW-0798">TonB box</keyword>
<dbReference type="Pfam" id="PF13715">
    <property type="entry name" value="CarbopepD_reg_2"/>
    <property type="match status" value="1"/>
</dbReference>
<dbReference type="InterPro" id="IPR036942">
    <property type="entry name" value="Beta-barrel_TonB_sf"/>
</dbReference>
<dbReference type="RefSeq" id="WP_182803611.1">
    <property type="nucleotide sequence ID" value="NZ_CP060007.1"/>
</dbReference>
<feature type="domain" description="TonB-dependent receptor plug" evidence="12">
    <location>
        <begin position="116"/>
        <end position="238"/>
    </location>
</feature>
<evidence type="ECO:0000256" key="1">
    <source>
        <dbReference type="ARBA" id="ARBA00004571"/>
    </source>
</evidence>
<evidence type="ECO:0000256" key="6">
    <source>
        <dbReference type="ARBA" id="ARBA00023136"/>
    </source>
</evidence>
<reference evidence="14" key="1">
    <citation type="submission" date="2020-08" db="EMBL/GenBank/DDBJ databases">
        <title>Lacibacter sp. S13-6-6 genome sequencing.</title>
        <authorList>
            <person name="Jin L."/>
        </authorList>
    </citation>
    <scope>NUCLEOTIDE SEQUENCE [LARGE SCALE GENOMIC DNA]</scope>
    <source>
        <strain evidence="14">S13-6-6</strain>
    </source>
</reference>
<evidence type="ECO:0000256" key="8">
    <source>
        <dbReference type="PROSITE-ProRule" id="PRU01360"/>
    </source>
</evidence>
<evidence type="ECO:0000256" key="9">
    <source>
        <dbReference type="RuleBase" id="RU003357"/>
    </source>
</evidence>
<evidence type="ECO:0000259" key="11">
    <source>
        <dbReference type="Pfam" id="PF00593"/>
    </source>
</evidence>
<dbReference type="GO" id="GO:0009279">
    <property type="term" value="C:cell outer membrane"/>
    <property type="evidence" value="ECO:0007669"/>
    <property type="project" value="UniProtKB-SubCell"/>
</dbReference>
<evidence type="ECO:0000313" key="13">
    <source>
        <dbReference type="EMBL" id="QNA44967.1"/>
    </source>
</evidence>
<dbReference type="Gene3D" id="2.40.170.20">
    <property type="entry name" value="TonB-dependent receptor, beta-barrel domain"/>
    <property type="match status" value="1"/>
</dbReference>
<dbReference type="KEGG" id="lacs:H4075_01890"/>
<dbReference type="InterPro" id="IPR000531">
    <property type="entry name" value="Beta-barrel_TonB"/>
</dbReference>